<name>A0AAV4SHL7_CAEEX</name>
<proteinExistence type="predicted"/>
<sequence length="130" mass="15282">MPRTLDLISAKRYWPRLVCPRPISDLSLTFPFLCFQKHTPKEGARGDMSDPATCRQLKNTFLVFKGKRYLYGIGSETRNALYHLHNGKDIILLTTCKHGKKWKELKDPRCELENKEYDRLVFSFPPNFYI</sequence>
<reference evidence="1 2" key="1">
    <citation type="submission" date="2021-06" db="EMBL/GenBank/DDBJ databases">
        <title>Caerostris extrusa draft genome.</title>
        <authorList>
            <person name="Kono N."/>
            <person name="Arakawa K."/>
        </authorList>
    </citation>
    <scope>NUCLEOTIDE SEQUENCE [LARGE SCALE GENOMIC DNA]</scope>
</reference>
<evidence type="ECO:0000313" key="2">
    <source>
        <dbReference type="Proteomes" id="UP001054945"/>
    </source>
</evidence>
<comment type="caution">
    <text evidence="1">The sequence shown here is derived from an EMBL/GenBank/DDBJ whole genome shotgun (WGS) entry which is preliminary data.</text>
</comment>
<gene>
    <name evidence="1" type="primary">ext1a</name>
    <name evidence="1" type="ORF">CEXT_127571</name>
</gene>
<dbReference type="AlphaFoldDB" id="A0AAV4SHL7"/>
<keyword evidence="2" id="KW-1185">Reference proteome</keyword>
<organism evidence="1 2">
    <name type="scientific">Caerostris extrusa</name>
    <name type="common">Bark spider</name>
    <name type="synonym">Caerostris bankana</name>
    <dbReference type="NCBI Taxonomy" id="172846"/>
    <lineage>
        <taxon>Eukaryota</taxon>
        <taxon>Metazoa</taxon>
        <taxon>Ecdysozoa</taxon>
        <taxon>Arthropoda</taxon>
        <taxon>Chelicerata</taxon>
        <taxon>Arachnida</taxon>
        <taxon>Araneae</taxon>
        <taxon>Araneomorphae</taxon>
        <taxon>Entelegynae</taxon>
        <taxon>Araneoidea</taxon>
        <taxon>Araneidae</taxon>
        <taxon>Caerostris</taxon>
    </lineage>
</organism>
<evidence type="ECO:0000313" key="1">
    <source>
        <dbReference type="EMBL" id="GIY31697.1"/>
    </source>
</evidence>
<dbReference type="Proteomes" id="UP001054945">
    <property type="component" value="Unassembled WGS sequence"/>
</dbReference>
<protein>
    <submittedName>
        <fullName evidence="1">Uncharacterized protein</fullName>
    </submittedName>
</protein>
<accession>A0AAV4SHL7</accession>
<dbReference type="EMBL" id="BPLR01009415">
    <property type="protein sequence ID" value="GIY31697.1"/>
    <property type="molecule type" value="Genomic_DNA"/>
</dbReference>